<dbReference type="InterPro" id="IPR011992">
    <property type="entry name" value="EF-hand-dom_pair"/>
</dbReference>
<evidence type="ECO:0000313" key="9">
    <source>
        <dbReference type="EMBL" id="CAE8643913.1"/>
    </source>
</evidence>
<dbReference type="OrthoDB" id="437110at2759"/>
<feature type="transmembrane region" description="Helical" evidence="7">
    <location>
        <begin position="416"/>
        <end position="436"/>
    </location>
</feature>
<dbReference type="Pfam" id="PF00520">
    <property type="entry name" value="Ion_trans"/>
    <property type="match status" value="1"/>
</dbReference>
<keyword evidence="3" id="KW-0106">Calcium</keyword>
<organism evidence="9 10">
    <name type="scientific">Polarella glacialis</name>
    <name type="common">Dinoflagellate</name>
    <dbReference type="NCBI Taxonomy" id="89957"/>
    <lineage>
        <taxon>Eukaryota</taxon>
        <taxon>Sar</taxon>
        <taxon>Alveolata</taxon>
        <taxon>Dinophyceae</taxon>
        <taxon>Suessiales</taxon>
        <taxon>Suessiaceae</taxon>
        <taxon>Polarella</taxon>
    </lineage>
</organism>
<dbReference type="InterPro" id="IPR018247">
    <property type="entry name" value="EF_Hand_1_Ca_BS"/>
</dbReference>
<dbReference type="Proteomes" id="UP000654075">
    <property type="component" value="Unassembled WGS sequence"/>
</dbReference>
<dbReference type="SUPFAM" id="SSF47473">
    <property type="entry name" value="EF-hand"/>
    <property type="match status" value="1"/>
</dbReference>
<dbReference type="GO" id="GO:0005509">
    <property type="term" value="F:calcium ion binding"/>
    <property type="evidence" value="ECO:0007669"/>
    <property type="project" value="InterPro"/>
</dbReference>
<evidence type="ECO:0000313" key="10">
    <source>
        <dbReference type="Proteomes" id="UP000654075"/>
    </source>
</evidence>
<keyword evidence="5 7" id="KW-0472">Membrane</keyword>
<dbReference type="GO" id="GO:0005248">
    <property type="term" value="F:voltage-gated sodium channel activity"/>
    <property type="evidence" value="ECO:0007669"/>
    <property type="project" value="TreeGrafter"/>
</dbReference>
<evidence type="ECO:0000256" key="4">
    <source>
        <dbReference type="ARBA" id="ARBA00022989"/>
    </source>
</evidence>
<dbReference type="AlphaFoldDB" id="A0A813HZF2"/>
<sequence length="639" mass="70991">MEFPDPRLPASAHTRQPEAEENQCLDLLAWLTQELQDERASLGALLENRHDALIQDLTAKFRFTGGVLTSPGAGFPVCSESDIKPIFLELGAPNWPQLMLGRQAVGPTESGSRLTEPTEDTSGSPDALQGQDGSLRSQYRGSVNIEDNLSVRSGNSVDKPSLLVESEDVPLDQEPESFKVSGGVSSLRANAGVQVAEVRSPKRQIIKLRTSANLGYGGPDRRMQLRTFVKSFKFEVVFACLILANAMVLAFEGEYAGMELGFQIGYAGSFGNASEAWPHAREVFGGLGALFGVCFTLEVILKAMALQMDFIRSFWNWFDTIIILFWLVEALGDVHIFVINPMLLRLARLIRLFRLLRLVRTLHAFDVLHLIVASLKASTFVLFWSIILLFLIMISLAMVMSFAIEPFVTDAKNDQAVRMMAFTYFGTVSKAFVSMFEITMGNWVPISRFLFDRVDPWYGPAMIVYRCIVGFAIIQVITGVFMHETFKAAAADDSIMITQRKKEMEAHVAKMTLLFAEADTSGDGFLSYAEFQEIVEDPRVKTWLGAMQLDVVDTRQVFDLIETDGSHDVAGELSAEDLVRGVSRLKGNARSLDLASALQKLRTMEEKIQQLSDILVSLDLPSKRYTTAKPLGSMIPQYV</sequence>
<feature type="transmembrane region" description="Helical" evidence="7">
    <location>
        <begin position="381"/>
        <end position="404"/>
    </location>
</feature>
<dbReference type="Gene3D" id="1.20.120.350">
    <property type="entry name" value="Voltage-gated potassium channels. Chain C"/>
    <property type="match status" value="1"/>
</dbReference>
<accession>A0A813HZF2</accession>
<keyword evidence="4 7" id="KW-1133">Transmembrane helix</keyword>
<evidence type="ECO:0000256" key="6">
    <source>
        <dbReference type="SAM" id="MobiDB-lite"/>
    </source>
</evidence>
<feature type="transmembrane region" description="Helical" evidence="7">
    <location>
        <begin position="232"/>
        <end position="251"/>
    </location>
</feature>
<comment type="subcellular location">
    <subcellularLocation>
        <location evidence="1">Membrane</location>
        <topology evidence="1">Multi-pass membrane protein</topology>
    </subcellularLocation>
</comment>
<dbReference type="SUPFAM" id="SSF81324">
    <property type="entry name" value="Voltage-gated potassium channels"/>
    <property type="match status" value="1"/>
</dbReference>
<reference evidence="9" key="1">
    <citation type="submission" date="2021-02" db="EMBL/GenBank/DDBJ databases">
        <authorList>
            <person name="Dougan E. K."/>
            <person name="Rhodes N."/>
            <person name="Thang M."/>
            <person name="Chan C."/>
        </authorList>
    </citation>
    <scope>NUCLEOTIDE SEQUENCE</scope>
</reference>
<dbReference type="PROSITE" id="PS50222">
    <property type="entry name" value="EF_HAND_2"/>
    <property type="match status" value="1"/>
</dbReference>
<proteinExistence type="predicted"/>
<dbReference type="PANTHER" id="PTHR10037:SF62">
    <property type="entry name" value="SODIUM CHANNEL PROTEIN 60E"/>
    <property type="match status" value="1"/>
</dbReference>
<feature type="domain" description="EF-hand" evidence="8">
    <location>
        <begin position="506"/>
        <end position="541"/>
    </location>
</feature>
<feature type="transmembrane region" description="Helical" evidence="7">
    <location>
        <begin position="283"/>
        <end position="301"/>
    </location>
</feature>
<evidence type="ECO:0000256" key="1">
    <source>
        <dbReference type="ARBA" id="ARBA00004141"/>
    </source>
</evidence>
<evidence type="ECO:0000256" key="2">
    <source>
        <dbReference type="ARBA" id="ARBA00022692"/>
    </source>
</evidence>
<dbReference type="GO" id="GO:0001518">
    <property type="term" value="C:voltage-gated sodium channel complex"/>
    <property type="evidence" value="ECO:0007669"/>
    <property type="project" value="TreeGrafter"/>
</dbReference>
<keyword evidence="2 7" id="KW-0812">Transmembrane</keyword>
<dbReference type="InterPro" id="IPR043203">
    <property type="entry name" value="VGCC_Ca_Na"/>
</dbReference>
<feature type="compositionally biased region" description="Polar residues" evidence="6">
    <location>
        <begin position="109"/>
        <end position="124"/>
    </location>
</feature>
<dbReference type="PROSITE" id="PS00018">
    <property type="entry name" value="EF_HAND_1"/>
    <property type="match status" value="1"/>
</dbReference>
<dbReference type="InterPro" id="IPR002048">
    <property type="entry name" value="EF_hand_dom"/>
</dbReference>
<comment type="caution">
    <text evidence="9">The sequence shown here is derived from an EMBL/GenBank/DDBJ whole genome shotgun (WGS) entry which is preliminary data.</text>
</comment>
<evidence type="ECO:0000256" key="7">
    <source>
        <dbReference type="SAM" id="Phobius"/>
    </source>
</evidence>
<evidence type="ECO:0000259" key="8">
    <source>
        <dbReference type="PROSITE" id="PS50222"/>
    </source>
</evidence>
<keyword evidence="10" id="KW-1185">Reference proteome</keyword>
<dbReference type="EMBL" id="CAJNNV010033460">
    <property type="protein sequence ID" value="CAE8643913.1"/>
    <property type="molecule type" value="Genomic_DNA"/>
</dbReference>
<dbReference type="InterPro" id="IPR027359">
    <property type="entry name" value="Volt_channel_dom_sf"/>
</dbReference>
<feature type="transmembrane region" description="Helical" evidence="7">
    <location>
        <begin position="456"/>
        <end position="477"/>
    </location>
</feature>
<feature type="transmembrane region" description="Helical" evidence="7">
    <location>
        <begin position="321"/>
        <end position="343"/>
    </location>
</feature>
<dbReference type="InterPro" id="IPR005821">
    <property type="entry name" value="Ion_trans_dom"/>
</dbReference>
<feature type="region of interest" description="Disordered" evidence="6">
    <location>
        <begin position="105"/>
        <end position="135"/>
    </location>
</feature>
<name>A0A813HZF2_POLGL</name>
<dbReference type="PANTHER" id="PTHR10037">
    <property type="entry name" value="VOLTAGE-GATED CATION CHANNEL CALCIUM AND SODIUM"/>
    <property type="match status" value="1"/>
</dbReference>
<protein>
    <recommendedName>
        <fullName evidence="8">EF-hand domain-containing protein</fullName>
    </recommendedName>
</protein>
<evidence type="ECO:0000256" key="5">
    <source>
        <dbReference type="ARBA" id="ARBA00023136"/>
    </source>
</evidence>
<gene>
    <name evidence="9" type="ORF">PGLA1383_LOCUS58203</name>
</gene>
<evidence type="ECO:0000256" key="3">
    <source>
        <dbReference type="ARBA" id="ARBA00022837"/>
    </source>
</evidence>
<dbReference type="Gene3D" id="1.10.238.10">
    <property type="entry name" value="EF-hand"/>
    <property type="match status" value="1"/>
</dbReference>